<protein>
    <submittedName>
        <fullName evidence="5">AsnC family transcriptional regulator</fullName>
    </submittedName>
</protein>
<feature type="domain" description="HTH asnC-type" evidence="4">
    <location>
        <begin position="19"/>
        <end position="80"/>
    </location>
</feature>
<dbReference type="InterPro" id="IPR036390">
    <property type="entry name" value="WH_DNA-bd_sf"/>
</dbReference>
<reference evidence="5 6" key="1">
    <citation type="submission" date="2018-07" db="EMBL/GenBank/DDBJ databases">
        <title>Genomic Encyclopedia of Type Strains, Phase III (KMG-III): the genomes of soil and plant-associated and newly described type strains.</title>
        <authorList>
            <person name="Whitman W."/>
        </authorList>
    </citation>
    <scope>NUCLEOTIDE SEQUENCE [LARGE SCALE GENOMIC DNA]</scope>
    <source>
        <strain evidence="5 6">CECT 8575</strain>
    </source>
</reference>
<dbReference type="Pfam" id="PF01037">
    <property type="entry name" value="AsnC_trans_reg"/>
    <property type="match status" value="1"/>
</dbReference>
<dbReference type="InterPro" id="IPR011008">
    <property type="entry name" value="Dimeric_a/b-barrel"/>
</dbReference>
<keyword evidence="1" id="KW-0805">Transcription regulation</keyword>
<organism evidence="5 6">
    <name type="scientific">Halopolyspora algeriensis</name>
    <dbReference type="NCBI Taxonomy" id="1500506"/>
    <lineage>
        <taxon>Bacteria</taxon>
        <taxon>Bacillati</taxon>
        <taxon>Actinomycetota</taxon>
        <taxon>Actinomycetes</taxon>
        <taxon>Actinomycetes incertae sedis</taxon>
        <taxon>Halopolyspora</taxon>
    </lineage>
</organism>
<dbReference type="PROSITE" id="PS50956">
    <property type="entry name" value="HTH_ASNC_2"/>
    <property type="match status" value="1"/>
</dbReference>
<comment type="caution">
    <text evidence="5">The sequence shown here is derived from an EMBL/GenBank/DDBJ whole genome shotgun (WGS) entry which is preliminary data.</text>
</comment>
<dbReference type="PANTHER" id="PTHR30154:SF34">
    <property type="entry name" value="TRANSCRIPTIONAL REGULATOR AZLB"/>
    <property type="match status" value="1"/>
</dbReference>
<sequence length="160" mass="17860">MSKNWGNEVPGAGHMAARLDDTDRLIVELLQADGRMSMRKLAEDLHISRTNAYTRLQRLQDEGVIVGFQAVVHPERLGFTIAAYIAVKLRQRSWHGFAEGLANVPGVEQAAMIAGEYDAMLLVRARDARVMRDVILEQLQAMPEVLGTQTMFVLDERPSS</sequence>
<dbReference type="Gene3D" id="3.30.70.920">
    <property type="match status" value="1"/>
</dbReference>
<accession>A0A368VJ75</accession>
<dbReference type="GO" id="GO:0043200">
    <property type="term" value="P:response to amino acid"/>
    <property type="evidence" value="ECO:0007669"/>
    <property type="project" value="TreeGrafter"/>
</dbReference>
<evidence type="ECO:0000256" key="1">
    <source>
        <dbReference type="ARBA" id="ARBA00023015"/>
    </source>
</evidence>
<dbReference type="EMBL" id="QPJC01000015">
    <property type="protein sequence ID" value="RCW39714.1"/>
    <property type="molecule type" value="Genomic_DNA"/>
</dbReference>
<evidence type="ECO:0000256" key="3">
    <source>
        <dbReference type="ARBA" id="ARBA00023163"/>
    </source>
</evidence>
<name>A0A368VJ75_9ACTN</name>
<dbReference type="Gene3D" id="1.10.10.10">
    <property type="entry name" value="Winged helix-like DNA-binding domain superfamily/Winged helix DNA-binding domain"/>
    <property type="match status" value="1"/>
</dbReference>
<keyword evidence="3" id="KW-0804">Transcription</keyword>
<gene>
    <name evidence="5" type="ORF">DFQ14_11590</name>
</gene>
<dbReference type="GO" id="GO:0043565">
    <property type="term" value="F:sequence-specific DNA binding"/>
    <property type="evidence" value="ECO:0007669"/>
    <property type="project" value="InterPro"/>
</dbReference>
<dbReference type="Pfam" id="PF13412">
    <property type="entry name" value="HTH_24"/>
    <property type="match status" value="1"/>
</dbReference>
<evidence type="ECO:0000313" key="5">
    <source>
        <dbReference type="EMBL" id="RCW39714.1"/>
    </source>
</evidence>
<keyword evidence="2" id="KW-0238">DNA-binding</keyword>
<dbReference type="PANTHER" id="PTHR30154">
    <property type="entry name" value="LEUCINE-RESPONSIVE REGULATORY PROTEIN"/>
    <property type="match status" value="1"/>
</dbReference>
<dbReference type="InterPro" id="IPR019887">
    <property type="entry name" value="Tscrpt_reg_AsnC/Lrp_C"/>
</dbReference>
<dbReference type="GO" id="GO:0005829">
    <property type="term" value="C:cytosol"/>
    <property type="evidence" value="ECO:0007669"/>
    <property type="project" value="TreeGrafter"/>
</dbReference>
<evidence type="ECO:0000256" key="2">
    <source>
        <dbReference type="ARBA" id="ARBA00023125"/>
    </source>
</evidence>
<dbReference type="SMART" id="SM00344">
    <property type="entry name" value="HTH_ASNC"/>
    <property type="match status" value="1"/>
</dbReference>
<dbReference type="InterPro" id="IPR019888">
    <property type="entry name" value="Tscrpt_reg_AsnC-like"/>
</dbReference>
<dbReference type="InterPro" id="IPR036388">
    <property type="entry name" value="WH-like_DNA-bd_sf"/>
</dbReference>
<dbReference type="CDD" id="cd00090">
    <property type="entry name" value="HTH_ARSR"/>
    <property type="match status" value="1"/>
</dbReference>
<dbReference type="SUPFAM" id="SSF46785">
    <property type="entry name" value="Winged helix' DNA-binding domain"/>
    <property type="match status" value="1"/>
</dbReference>
<dbReference type="Proteomes" id="UP000253495">
    <property type="component" value="Unassembled WGS sequence"/>
</dbReference>
<dbReference type="AlphaFoldDB" id="A0A368VJ75"/>
<dbReference type="InterPro" id="IPR011991">
    <property type="entry name" value="ArsR-like_HTH"/>
</dbReference>
<dbReference type="SUPFAM" id="SSF54909">
    <property type="entry name" value="Dimeric alpha+beta barrel"/>
    <property type="match status" value="1"/>
</dbReference>
<dbReference type="InterPro" id="IPR000485">
    <property type="entry name" value="AsnC-type_HTH_dom"/>
</dbReference>
<evidence type="ECO:0000259" key="4">
    <source>
        <dbReference type="PROSITE" id="PS50956"/>
    </source>
</evidence>
<keyword evidence="6" id="KW-1185">Reference proteome</keyword>
<proteinExistence type="predicted"/>
<evidence type="ECO:0000313" key="6">
    <source>
        <dbReference type="Proteomes" id="UP000253495"/>
    </source>
</evidence>
<dbReference type="PRINTS" id="PR00033">
    <property type="entry name" value="HTHASNC"/>
</dbReference>